<dbReference type="OrthoDB" id="2019149at2759"/>
<reference evidence="1" key="1">
    <citation type="journal article" date="2020" name="bioRxiv">
        <title>Hybrid origin of Populus tomentosa Carr. identified through genome sequencing and phylogenomic analysis.</title>
        <authorList>
            <person name="An X."/>
            <person name="Gao K."/>
            <person name="Chen Z."/>
            <person name="Li J."/>
            <person name="Yang X."/>
            <person name="Yang X."/>
            <person name="Zhou J."/>
            <person name="Guo T."/>
            <person name="Zhao T."/>
            <person name="Huang S."/>
            <person name="Miao D."/>
            <person name="Khan W.U."/>
            <person name="Rao P."/>
            <person name="Ye M."/>
            <person name="Lei B."/>
            <person name="Liao W."/>
            <person name="Wang J."/>
            <person name="Ji L."/>
            <person name="Li Y."/>
            <person name="Guo B."/>
            <person name="Mustafa N.S."/>
            <person name="Li S."/>
            <person name="Yun Q."/>
            <person name="Keller S.R."/>
            <person name="Mao J."/>
            <person name="Zhang R."/>
            <person name="Strauss S.H."/>
        </authorList>
    </citation>
    <scope>NUCLEOTIDE SEQUENCE</scope>
    <source>
        <strain evidence="1">GM15</strain>
        <tissue evidence="1">Leaf</tissue>
    </source>
</reference>
<evidence type="ECO:0000313" key="1">
    <source>
        <dbReference type="EMBL" id="KAG6755951.1"/>
    </source>
</evidence>
<dbReference type="EMBL" id="JAAWWB010000021">
    <property type="protein sequence ID" value="KAG6755951.1"/>
    <property type="molecule type" value="Genomic_DNA"/>
</dbReference>
<keyword evidence="2" id="KW-1185">Reference proteome</keyword>
<dbReference type="Proteomes" id="UP000886885">
    <property type="component" value="Chromosome 11A"/>
</dbReference>
<evidence type="ECO:0000313" key="2">
    <source>
        <dbReference type="Proteomes" id="UP000886885"/>
    </source>
</evidence>
<proteinExistence type="predicted"/>
<dbReference type="AlphaFoldDB" id="A0A8X7YRR9"/>
<accession>A0A8X7YRR9</accession>
<dbReference type="PANTHER" id="PTHR31321">
    <property type="entry name" value="ACYL-COA THIOESTER HYDROLASE YBHC-RELATED"/>
    <property type="match status" value="1"/>
</dbReference>
<comment type="caution">
    <text evidence="1">The sequence shown here is derived from an EMBL/GenBank/DDBJ whole genome shotgun (WGS) entry which is preliminary data.</text>
</comment>
<sequence length="85" mass="9634">MIVHFLGVQDTLWDASGRHHFPDCYIEDGVDLIYSVGQSFYEAGVLGIIRGMSCRRNFTNAEVNCRGRGSDISKRVPWEKKLDAQ</sequence>
<name>A0A8X7YRR9_POPTO</name>
<organism evidence="1 2">
    <name type="scientific">Populus tomentosa</name>
    <name type="common">Chinese white poplar</name>
    <dbReference type="NCBI Taxonomy" id="118781"/>
    <lineage>
        <taxon>Eukaryota</taxon>
        <taxon>Viridiplantae</taxon>
        <taxon>Streptophyta</taxon>
        <taxon>Embryophyta</taxon>
        <taxon>Tracheophyta</taxon>
        <taxon>Spermatophyta</taxon>
        <taxon>Magnoliopsida</taxon>
        <taxon>eudicotyledons</taxon>
        <taxon>Gunneridae</taxon>
        <taxon>Pentapetalae</taxon>
        <taxon>rosids</taxon>
        <taxon>fabids</taxon>
        <taxon>Malpighiales</taxon>
        <taxon>Salicaceae</taxon>
        <taxon>Saliceae</taxon>
        <taxon>Populus</taxon>
    </lineage>
</organism>
<dbReference type="GO" id="GO:0030599">
    <property type="term" value="F:pectinesterase activity"/>
    <property type="evidence" value="ECO:0007669"/>
    <property type="project" value="TreeGrafter"/>
</dbReference>
<dbReference type="GO" id="GO:0045490">
    <property type="term" value="P:pectin catabolic process"/>
    <property type="evidence" value="ECO:0007669"/>
    <property type="project" value="TreeGrafter"/>
</dbReference>
<protein>
    <submittedName>
        <fullName evidence="1">Uncharacterized protein</fullName>
    </submittedName>
</protein>
<dbReference type="PANTHER" id="PTHR31321:SF120">
    <property type="entry name" value="PECTINESTERASE 52-RELATED"/>
    <property type="match status" value="1"/>
</dbReference>
<gene>
    <name evidence="1" type="ORF">POTOM_039362</name>
</gene>